<evidence type="ECO:0000313" key="1">
    <source>
        <dbReference type="EMBL" id="KAL3692029.1"/>
    </source>
</evidence>
<dbReference type="AlphaFoldDB" id="A0ABD3HRR7"/>
<keyword evidence="2" id="KW-1185">Reference proteome</keyword>
<proteinExistence type="predicted"/>
<evidence type="ECO:0000313" key="2">
    <source>
        <dbReference type="Proteomes" id="UP001633002"/>
    </source>
</evidence>
<accession>A0ABD3HRR7</accession>
<gene>
    <name evidence="1" type="ORF">R1sor_005680</name>
</gene>
<sequence>MNACLMEGAGVVLKAKEEWGKHPTWVRRTEKWALGLGRIHKLLMEENNKQGREPEGIQSLQLQYLKARLQGQNLPTEGNKEGLESVLKKAQESTSALKRDNGDMINDQCEILSDVEQIYSTLYAAEQEAETTASTRHEMLQLIYKKLTAEQNMKMQRLPDEKLIERTFKELPKEKSPGIDGVVVEIRISTTTPSIPGDL</sequence>
<organism evidence="1 2">
    <name type="scientific">Riccia sorocarpa</name>
    <dbReference type="NCBI Taxonomy" id="122646"/>
    <lineage>
        <taxon>Eukaryota</taxon>
        <taxon>Viridiplantae</taxon>
        <taxon>Streptophyta</taxon>
        <taxon>Embryophyta</taxon>
        <taxon>Marchantiophyta</taxon>
        <taxon>Marchantiopsida</taxon>
        <taxon>Marchantiidae</taxon>
        <taxon>Marchantiales</taxon>
        <taxon>Ricciaceae</taxon>
        <taxon>Riccia</taxon>
    </lineage>
</organism>
<comment type="caution">
    <text evidence="1">The sequence shown here is derived from an EMBL/GenBank/DDBJ whole genome shotgun (WGS) entry which is preliminary data.</text>
</comment>
<reference evidence="1 2" key="1">
    <citation type="submission" date="2024-09" db="EMBL/GenBank/DDBJ databases">
        <title>Chromosome-scale assembly of Riccia sorocarpa.</title>
        <authorList>
            <person name="Paukszto L."/>
        </authorList>
    </citation>
    <scope>NUCLEOTIDE SEQUENCE [LARGE SCALE GENOMIC DNA]</scope>
    <source>
        <strain evidence="1">LP-2024</strain>
        <tissue evidence="1">Aerial parts of the thallus</tissue>
    </source>
</reference>
<name>A0ABD3HRR7_9MARC</name>
<protein>
    <submittedName>
        <fullName evidence="1">Uncharacterized protein</fullName>
    </submittedName>
</protein>
<dbReference type="Proteomes" id="UP001633002">
    <property type="component" value="Unassembled WGS sequence"/>
</dbReference>
<dbReference type="EMBL" id="JBJQOH010000003">
    <property type="protein sequence ID" value="KAL3692029.1"/>
    <property type="molecule type" value="Genomic_DNA"/>
</dbReference>